<evidence type="ECO:0000256" key="1">
    <source>
        <dbReference type="ARBA" id="ARBA00004613"/>
    </source>
</evidence>
<feature type="compositionally biased region" description="Polar residues" evidence="8">
    <location>
        <begin position="683"/>
        <end position="692"/>
    </location>
</feature>
<dbReference type="InterPro" id="IPR051298">
    <property type="entry name" value="Heme_transport/Cell_adhesion"/>
</dbReference>
<dbReference type="Pfam" id="PF00045">
    <property type="entry name" value="Hemopexin"/>
    <property type="match status" value="1"/>
</dbReference>
<feature type="compositionally biased region" description="Polar residues" evidence="8">
    <location>
        <begin position="144"/>
        <end position="154"/>
    </location>
</feature>
<dbReference type="OrthoDB" id="413699at2759"/>
<accession>A0A6J2V7V7</accession>
<evidence type="ECO:0000256" key="8">
    <source>
        <dbReference type="SAM" id="MobiDB-lite"/>
    </source>
</evidence>
<feature type="chain" id="PRO_5027032352" evidence="9">
    <location>
        <begin position="24"/>
        <end position="707"/>
    </location>
</feature>
<evidence type="ECO:0000256" key="9">
    <source>
        <dbReference type="SAM" id="SignalP"/>
    </source>
</evidence>
<dbReference type="Pfam" id="PF01033">
    <property type="entry name" value="Somatomedin_B"/>
    <property type="match status" value="2"/>
</dbReference>
<dbReference type="PROSITE" id="PS00524">
    <property type="entry name" value="SMB_1"/>
    <property type="match status" value="2"/>
</dbReference>
<evidence type="ECO:0000313" key="12">
    <source>
        <dbReference type="RefSeq" id="XP_030627261.1"/>
    </source>
</evidence>
<feature type="repeat" description="Hemopexin" evidence="7">
    <location>
        <begin position="519"/>
        <end position="566"/>
    </location>
</feature>
<feature type="compositionally biased region" description="Acidic residues" evidence="8">
    <location>
        <begin position="103"/>
        <end position="115"/>
    </location>
</feature>
<dbReference type="InterPro" id="IPR018487">
    <property type="entry name" value="Hemopexin-like_repeat"/>
</dbReference>
<dbReference type="Gene3D" id="4.10.410.20">
    <property type="match status" value="2"/>
</dbReference>
<keyword evidence="2" id="KW-0964">Secreted</keyword>
<dbReference type="SUPFAM" id="SSF90188">
    <property type="entry name" value="Somatomedin B domain"/>
    <property type="match status" value="2"/>
</dbReference>
<evidence type="ECO:0000256" key="5">
    <source>
        <dbReference type="ARBA" id="ARBA00023157"/>
    </source>
</evidence>
<feature type="compositionally biased region" description="Polar residues" evidence="8">
    <location>
        <begin position="328"/>
        <end position="355"/>
    </location>
</feature>
<keyword evidence="4" id="KW-0677">Repeat</keyword>
<dbReference type="RefSeq" id="XP_030627261.1">
    <property type="nucleotide sequence ID" value="XM_030771401.1"/>
</dbReference>
<feature type="region of interest" description="Disordered" evidence="8">
    <location>
        <begin position="102"/>
        <end position="474"/>
    </location>
</feature>
<reference evidence="12" key="1">
    <citation type="submission" date="2025-08" db="UniProtKB">
        <authorList>
            <consortium name="RefSeq"/>
        </authorList>
    </citation>
    <scope>IDENTIFICATION</scope>
</reference>
<dbReference type="SMART" id="SM00120">
    <property type="entry name" value="HX"/>
    <property type="match status" value="3"/>
</dbReference>
<organism evidence="11 12">
    <name type="scientific">Chanos chanos</name>
    <name type="common">Milkfish</name>
    <name type="synonym">Mugil chanos</name>
    <dbReference type="NCBI Taxonomy" id="29144"/>
    <lineage>
        <taxon>Eukaryota</taxon>
        <taxon>Metazoa</taxon>
        <taxon>Chordata</taxon>
        <taxon>Craniata</taxon>
        <taxon>Vertebrata</taxon>
        <taxon>Euteleostomi</taxon>
        <taxon>Actinopterygii</taxon>
        <taxon>Neopterygii</taxon>
        <taxon>Teleostei</taxon>
        <taxon>Ostariophysi</taxon>
        <taxon>Gonorynchiformes</taxon>
        <taxon>Chanidae</taxon>
        <taxon>Chanos</taxon>
    </lineage>
</organism>
<feature type="compositionally biased region" description="Polar residues" evidence="8">
    <location>
        <begin position="298"/>
        <end position="313"/>
    </location>
</feature>
<dbReference type="CDD" id="cd00094">
    <property type="entry name" value="HX"/>
    <property type="match status" value="1"/>
</dbReference>
<feature type="compositionally biased region" description="Basic and acidic residues" evidence="8">
    <location>
        <begin position="406"/>
        <end position="416"/>
    </location>
</feature>
<feature type="compositionally biased region" description="Polar residues" evidence="8">
    <location>
        <begin position="123"/>
        <end position="137"/>
    </location>
</feature>
<dbReference type="GO" id="GO:0030247">
    <property type="term" value="F:polysaccharide binding"/>
    <property type="evidence" value="ECO:0007669"/>
    <property type="project" value="InterPro"/>
</dbReference>
<dbReference type="CTD" id="553377"/>
<feature type="compositionally biased region" description="Basic and acidic residues" evidence="8">
    <location>
        <begin position="449"/>
        <end position="463"/>
    </location>
</feature>
<dbReference type="PRINTS" id="PR00022">
    <property type="entry name" value="SOMATOMEDINB"/>
</dbReference>
<dbReference type="InterPro" id="IPR036024">
    <property type="entry name" value="Somatomedin_B-like_dom_sf"/>
</dbReference>
<dbReference type="GO" id="GO:0006955">
    <property type="term" value="P:immune response"/>
    <property type="evidence" value="ECO:0007669"/>
    <property type="project" value="InterPro"/>
</dbReference>
<dbReference type="PROSITE" id="PS00024">
    <property type="entry name" value="HEMOPEXIN"/>
    <property type="match status" value="1"/>
</dbReference>
<feature type="domain" description="SMB" evidence="10">
    <location>
        <begin position="23"/>
        <end position="62"/>
    </location>
</feature>
<evidence type="ECO:0000313" key="11">
    <source>
        <dbReference type="Proteomes" id="UP000504632"/>
    </source>
</evidence>
<evidence type="ECO:0000256" key="7">
    <source>
        <dbReference type="PROSITE-ProRule" id="PRU01011"/>
    </source>
</evidence>
<name>A0A6J2V7V7_CHACN</name>
<keyword evidence="5" id="KW-1015">Disulfide bond</keyword>
<proteinExistence type="predicted"/>
<dbReference type="AlphaFoldDB" id="A0A6J2V7V7"/>
<dbReference type="Proteomes" id="UP000504632">
    <property type="component" value="Chromosome 4"/>
</dbReference>
<feature type="signal peptide" evidence="9">
    <location>
        <begin position="1"/>
        <end position="23"/>
    </location>
</feature>
<dbReference type="InterPro" id="IPR036375">
    <property type="entry name" value="Hemopexin-like_dom_sf"/>
</dbReference>
<dbReference type="InterPro" id="IPR020436">
    <property type="entry name" value="SMB_chordata"/>
</dbReference>
<dbReference type="PANTHER" id="PTHR22917">
    <property type="entry name" value="HEMOPEXIN DOMAIN-CONTAINING PROTEIN"/>
    <property type="match status" value="1"/>
</dbReference>
<evidence type="ECO:0000256" key="3">
    <source>
        <dbReference type="ARBA" id="ARBA00022729"/>
    </source>
</evidence>
<dbReference type="Gene3D" id="2.110.10.10">
    <property type="entry name" value="Hemopexin-like domain"/>
    <property type="match status" value="1"/>
</dbReference>
<dbReference type="GO" id="GO:0005044">
    <property type="term" value="F:scavenger receptor activity"/>
    <property type="evidence" value="ECO:0007669"/>
    <property type="project" value="InterPro"/>
</dbReference>
<feature type="compositionally biased region" description="Basic and acidic residues" evidence="8">
    <location>
        <begin position="386"/>
        <end position="396"/>
    </location>
</feature>
<dbReference type="PROSITE" id="PS50958">
    <property type="entry name" value="SMB_2"/>
    <property type="match status" value="2"/>
</dbReference>
<keyword evidence="11" id="KW-1185">Reference proteome</keyword>
<feature type="region of interest" description="Disordered" evidence="8">
    <location>
        <begin position="678"/>
        <end position="707"/>
    </location>
</feature>
<gene>
    <name evidence="12" type="primary">prg4b</name>
</gene>
<evidence type="ECO:0000259" key="10">
    <source>
        <dbReference type="PROSITE" id="PS50958"/>
    </source>
</evidence>
<dbReference type="InterPro" id="IPR018486">
    <property type="entry name" value="Hemopexin_CS"/>
</dbReference>
<comment type="subcellular location">
    <subcellularLocation>
        <location evidence="1">Secreted</location>
    </subcellularLocation>
</comment>
<dbReference type="InParanoid" id="A0A6J2V7V7"/>
<dbReference type="GO" id="GO:0005615">
    <property type="term" value="C:extracellular space"/>
    <property type="evidence" value="ECO:0007669"/>
    <property type="project" value="TreeGrafter"/>
</dbReference>
<keyword evidence="3 9" id="KW-0732">Signal</keyword>
<dbReference type="GeneID" id="115809658"/>
<feature type="domain" description="SMB" evidence="10">
    <location>
        <begin position="63"/>
        <end position="106"/>
    </location>
</feature>
<dbReference type="SUPFAM" id="SSF50923">
    <property type="entry name" value="Hemopexin-like domain"/>
    <property type="match status" value="1"/>
</dbReference>
<evidence type="ECO:0000256" key="6">
    <source>
        <dbReference type="ARBA" id="ARBA00023180"/>
    </source>
</evidence>
<feature type="compositionally biased region" description="Low complexity" evidence="8">
    <location>
        <begin position="250"/>
        <end position="261"/>
    </location>
</feature>
<dbReference type="PROSITE" id="PS51642">
    <property type="entry name" value="HEMOPEXIN_2"/>
    <property type="match status" value="1"/>
</dbReference>
<protein>
    <submittedName>
        <fullName evidence="12">Proteoglycan 4b</fullName>
    </submittedName>
</protein>
<feature type="compositionally biased region" description="Pro residues" evidence="8">
    <location>
        <begin position="428"/>
        <end position="441"/>
    </location>
</feature>
<dbReference type="PANTHER" id="PTHR22917:SF1">
    <property type="entry name" value="PROTEOGLYCAN 4"/>
    <property type="match status" value="1"/>
</dbReference>
<sequence length="707" mass="76038">MSRLLALSSLLLLMCVLFTNSAAQLSCSGRCGESYYRGHMCHCDHSCLSHDECCQDYESQCTTSGSCKGRCGEPFKRGRDCDCDEECDKFKKCCPDYKSFCSTEDDPQLSNDPEDVTPKPEQISDQNEGTGEGSTDATPAPDETSGTEATSSVTPEEDAPITADVQPTPLPDLDGQSPSVIPEQDPNTGADSSADPPSELTETGETPETDTQGDFEAAGTGGFTPSLEDLATPTMPTLAPSELGSTAPNSSESTSQPPSETGGTGTPEDLKTVSPTPFEPEQPDVATSIPVTLEVSDQAPTETAPTQNGQDSVSDPDTENPEALPKGTSPSPELTVSVAMTTTSPDSVQTTNPTNAPAEIDQESQDPNSSTPKPEEQGTEAPPIAKGEDGSQKEQDGSDDIPGPEKPTEPAEKDSGAPKNLTTTPAPQKVPPAAIKPPQKPTKPSSPTDPKKPQVTENPRDYQGDDSNDTNLCSGRPVNGLTTLGNGTVVVFRGHYFWTLDSNRVPSPARSIAEVWGIPSPIDTVYTRCNCQGKTFFFKGNQYWRFENDVMDPGYPKLIRVGFDGLSGHITAALSMPEHRGKKESVFFFKRGGRVQRYTYQMRPTCPKTTKITVIPVRRRQYRQAVPSLGKEINIRVSWKGFPYPVTSALSVPTRGGDGYSYYVFSRSKHYSVKMDGDKPTVVTPTSNTQQKDSGKSFFKCPDVQKA</sequence>
<dbReference type="SMART" id="SM00201">
    <property type="entry name" value="SO"/>
    <property type="match status" value="2"/>
</dbReference>
<keyword evidence="6" id="KW-0325">Glycoprotein</keyword>
<evidence type="ECO:0000256" key="4">
    <source>
        <dbReference type="ARBA" id="ARBA00022737"/>
    </source>
</evidence>
<evidence type="ECO:0000256" key="2">
    <source>
        <dbReference type="ARBA" id="ARBA00022525"/>
    </source>
</evidence>
<dbReference type="InterPro" id="IPR000585">
    <property type="entry name" value="Hemopexin-like_dom"/>
</dbReference>
<dbReference type="InterPro" id="IPR001212">
    <property type="entry name" value="Somatomedin_B_dom"/>
</dbReference>